<dbReference type="PROSITE" id="PS51721">
    <property type="entry name" value="G_CP"/>
    <property type="match status" value="1"/>
</dbReference>
<dbReference type="GO" id="GO:0019843">
    <property type="term" value="F:rRNA binding"/>
    <property type="evidence" value="ECO:0007669"/>
    <property type="project" value="UniProtKB-KW"/>
</dbReference>
<evidence type="ECO:0000256" key="2">
    <source>
        <dbReference type="ARBA" id="ARBA00022517"/>
    </source>
</evidence>
<dbReference type="GO" id="GO:0005737">
    <property type="term" value="C:cytoplasm"/>
    <property type="evidence" value="ECO:0007669"/>
    <property type="project" value="UniProtKB-SubCell"/>
</dbReference>
<organism evidence="14 15">
    <name type="scientific">Methylobrevis pamukkalensis</name>
    <dbReference type="NCBI Taxonomy" id="1439726"/>
    <lineage>
        <taxon>Bacteria</taxon>
        <taxon>Pseudomonadati</taxon>
        <taxon>Pseudomonadota</taxon>
        <taxon>Alphaproteobacteria</taxon>
        <taxon>Hyphomicrobiales</taxon>
        <taxon>Pleomorphomonadaceae</taxon>
        <taxon>Methylobrevis</taxon>
    </lineage>
</organism>
<evidence type="ECO:0000256" key="8">
    <source>
        <dbReference type="ARBA" id="ARBA00022884"/>
    </source>
</evidence>
<feature type="region of interest" description="Disordered" evidence="11">
    <location>
        <begin position="304"/>
        <end position="344"/>
    </location>
</feature>
<dbReference type="SMART" id="SM00382">
    <property type="entry name" value="AAA"/>
    <property type="match status" value="1"/>
</dbReference>
<feature type="binding site" evidence="10">
    <location>
        <position position="277"/>
    </location>
    <ligand>
        <name>Zn(2+)</name>
        <dbReference type="ChEBI" id="CHEBI:29105"/>
    </ligand>
</feature>
<feature type="domain" description="EngC GTPase" evidence="12">
    <location>
        <begin position="99"/>
        <end position="245"/>
    </location>
</feature>
<comment type="similarity">
    <text evidence="10">Belongs to the TRAFAC class YlqF/YawG GTPase family. RsgA subfamily.</text>
</comment>
<dbReference type="InterPro" id="IPR010914">
    <property type="entry name" value="RsgA_GTPase_dom"/>
</dbReference>
<evidence type="ECO:0000313" key="14">
    <source>
        <dbReference type="EMBL" id="ODN71994.1"/>
    </source>
</evidence>
<dbReference type="InterPro" id="IPR027417">
    <property type="entry name" value="P-loop_NTPase"/>
</dbReference>
<keyword evidence="3 10" id="KW-0479">Metal-binding</keyword>
<dbReference type="GO" id="GO:0005525">
    <property type="term" value="F:GTP binding"/>
    <property type="evidence" value="ECO:0007669"/>
    <property type="project" value="UniProtKB-UniRule"/>
</dbReference>
<feature type="binding site" evidence="10">
    <location>
        <begin position="138"/>
        <end position="141"/>
    </location>
    <ligand>
        <name>GTP</name>
        <dbReference type="ChEBI" id="CHEBI:37565"/>
    </ligand>
</feature>
<dbReference type="PANTHER" id="PTHR32120:SF10">
    <property type="entry name" value="SMALL RIBOSOMAL SUBUNIT BIOGENESIS GTPASE RSGA"/>
    <property type="match status" value="1"/>
</dbReference>
<dbReference type="GO" id="GO:0042274">
    <property type="term" value="P:ribosomal small subunit biogenesis"/>
    <property type="evidence" value="ECO:0007669"/>
    <property type="project" value="UniProtKB-UniRule"/>
</dbReference>
<gene>
    <name evidence="10 14" type="primary">rsgA</name>
    <name evidence="14" type="ORF">A6302_00619</name>
</gene>
<dbReference type="EC" id="3.6.1.-" evidence="10"/>
<dbReference type="SUPFAM" id="SSF52540">
    <property type="entry name" value="P-loop containing nucleoside triphosphate hydrolases"/>
    <property type="match status" value="1"/>
</dbReference>
<keyword evidence="9 10" id="KW-0342">GTP-binding</keyword>
<evidence type="ECO:0000256" key="1">
    <source>
        <dbReference type="ARBA" id="ARBA00022490"/>
    </source>
</evidence>
<proteinExistence type="inferred from homology"/>
<dbReference type="HAMAP" id="MF_01820">
    <property type="entry name" value="GTPase_RsgA"/>
    <property type="match status" value="1"/>
</dbReference>
<feature type="binding site" evidence="10">
    <location>
        <begin position="190"/>
        <end position="198"/>
    </location>
    <ligand>
        <name>GTP</name>
        <dbReference type="ChEBI" id="CHEBI:37565"/>
    </ligand>
</feature>
<accession>A0A1E3H6R0</accession>
<evidence type="ECO:0000256" key="4">
    <source>
        <dbReference type="ARBA" id="ARBA00022730"/>
    </source>
</evidence>
<feature type="compositionally biased region" description="Basic residues" evidence="11">
    <location>
        <begin position="334"/>
        <end position="344"/>
    </location>
</feature>
<feature type="binding site" evidence="10">
    <location>
        <position position="275"/>
    </location>
    <ligand>
        <name>Zn(2+)</name>
        <dbReference type="ChEBI" id="CHEBI:29105"/>
    </ligand>
</feature>
<sequence length="344" mass="36824">MSLLADLGWTADFQRQLVAGEVGAATPCRISSVHRSRVDAIGAGGPLSLFPPSGLSTGDIAVGDWALADGERLVRLLDRRTSLARRAAGSGTGRQLIAANVDTLFIVTSCNADFNPARLERYLALAMGAGVEPVILLTKADLCDDPADWRARAEAVNPRIAVLTLDALAPDAGKALERWCGPGRTVALVGSSGVGKTTLANTLVGTARITAPIRENDAKGRHTTRGRHMLAMTGGGWLIDTPGMRELRLNDGDEGVAVLFDDLDALARTCRFSDCSHQVEPGCAIRDAVERGEVDPERLLRWEKLRSEDGTPSANPTEPHIRDRAFGLAARMAARSRPKPRRDR</sequence>
<name>A0A1E3H6R0_9HYPH</name>
<dbReference type="GO" id="GO:0003924">
    <property type="term" value="F:GTPase activity"/>
    <property type="evidence" value="ECO:0007669"/>
    <property type="project" value="UniProtKB-UniRule"/>
</dbReference>
<dbReference type="NCBIfam" id="TIGR00157">
    <property type="entry name" value="ribosome small subunit-dependent GTPase A"/>
    <property type="match status" value="1"/>
</dbReference>
<evidence type="ECO:0000256" key="5">
    <source>
        <dbReference type="ARBA" id="ARBA00022741"/>
    </source>
</evidence>
<dbReference type="PATRIC" id="fig|1439726.3.peg.653"/>
<dbReference type="CDD" id="cd01854">
    <property type="entry name" value="YjeQ_EngC"/>
    <property type="match status" value="1"/>
</dbReference>
<keyword evidence="1 10" id="KW-0963">Cytoplasm</keyword>
<feature type="binding site" evidence="10">
    <location>
        <position position="270"/>
    </location>
    <ligand>
        <name>Zn(2+)</name>
        <dbReference type="ChEBI" id="CHEBI:29105"/>
    </ligand>
</feature>
<dbReference type="Gene3D" id="3.40.50.300">
    <property type="entry name" value="P-loop containing nucleotide triphosphate hydrolases"/>
    <property type="match status" value="1"/>
</dbReference>
<protein>
    <recommendedName>
        <fullName evidence="10">Small ribosomal subunit biogenesis GTPase RsgA</fullName>
        <ecNumber evidence="10">3.6.1.-</ecNumber>
    </recommendedName>
</protein>
<evidence type="ECO:0000259" key="13">
    <source>
        <dbReference type="PROSITE" id="PS51721"/>
    </source>
</evidence>
<evidence type="ECO:0000259" key="12">
    <source>
        <dbReference type="PROSITE" id="PS50936"/>
    </source>
</evidence>
<keyword evidence="7 10" id="KW-0862">Zinc</keyword>
<evidence type="ECO:0000256" key="7">
    <source>
        <dbReference type="ARBA" id="ARBA00022833"/>
    </source>
</evidence>
<dbReference type="AlphaFoldDB" id="A0A1E3H6R0"/>
<feature type="domain" description="CP-type G" evidence="13">
    <location>
        <begin position="93"/>
        <end position="247"/>
    </location>
</feature>
<dbReference type="RefSeq" id="WP_069305761.1">
    <property type="nucleotide sequence ID" value="NZ_MCRJ01000009.1"/>
</dbReference>
<evidence type="ECO:0000256" key="6">
    <source>
        <dbReference type="ARBA" id="ARBA00022801"/>
    </source>
</evidence>
<dbReference type="OrthoDB" id="9809485at2"/>
<evidence type="ECO:0000256" key="9">
    <source>
        <dbReference type="ARBA" id="ARBA00023134"/>
    </source>
</evidence>
<dbReference type="InterPro" id="IPR030378">
    <property type="entry name" value="G_CP_dom"/>
</dbReference>
<dbReference type="Pfam" id="PF03193">
    <property type="entry name" value="RsgA_GTPase"/>
    <property type="match status" value="1"/>
</dbReference>
<dbReference type="InterPro" id="IPR003593">
    <property type="entry name" value="AAA+_ATPase"/>
</dbReference>
<evidence type="ECO:0000256" key="10">
    <source>
        <dbReference type="HAMAP-Rule" id="MF_01820"/>
    </source>
</evidence>
<reference evidence="14 15" key="1">
    <citation type="submission" date="2016-07" db="EMBL/GenBank/DDBJ databases">
        <title>Draft Genome Sequence of Methylobrevis pamukkalensis PK2.</title>
        <authorList>
            <person name="Vasilenko O.V."/>
            <person name="Doronina N.V."/>
            <person name="Shmareva M.N."/>
            <person name="Tarlachkov S.V."/>
            <person name="Mustakhimov I."/>
            <person name="Trotsenko Y.A."/>
        </authorList>
    </citation>
    <scope>NUCLEOTIDE SEQUENCE [LARGE SCALE GENOMIC DNA]</scope>
    <source>
        <strain evidence="14 15">PK2</strain>
    </source>
</reference>
<comment type="subcellular location">
    <subcellularLocation>
        <location evidence="10">Cytoplasm</location>
    </subcellularLocation>
</comment>
<dbReference type="EMBL" id="MCRJ01000009">
    <property type="protein sequence ID" value="ODN71994.1"/>
    <property type="molecule type" value="Genomic_DNA"/>
</dbReference>
<keyword evidence="8 10" id="KW-0694">RNA-binding</keyword>
<comment type="function">
    <text evidence="10">One of several proteins that assist in the late maturation steps of the functional core of the 30S ribosomal subunit. Helps release RbfA from mature subunits. May play a role in the assembly of ribosomal proteins into the subunit. Circularly permuted GTPase that catalyzes slow GTP hydrolysis, GTPase activity is stimulated by the 30S ribosomal subunit.</text>
</comment>
<comment type="caution">
    <text evidence="14">The sequence shown here is derived from an EMBL/GenBank/DDBJ whole genome shotgun (WGS) entry which is preliminary data.</text>
</comment>
<dbReference type="Proteomes" id="UP000094622">
    <property type="component" value="Unassembled WGS sequence"/>
</dbReference>
<dbReference type="Gene3D" id="1.10.40.50">
    <property type="entry name" value="Probable gtpase engc, domain 3"/>
    <property type="match status" value="1"/>
</dbReference>
<dbReference type="InterPro" id="IPR004881">
    <property type="entry name" value="Ribosome_biogen_GTPase_RsgA"/>
</dbReference>
<dbReference type="PANTHER" id="PTHR32120">
    <property type="entry name" value="SMALL RIBOSOMAL SUBUNIT BIOGENESIS GTPASE RSGA"/>
    <property type="match status" value="1"/>
</dbReference>
<keyword evidence="15" id="KW-1185">Reference proteome</keyword>
<evidence type="ECO:0000313" key="15">
    <source>
        <dbReference type="Proteomes" id="UP000094622"/>
    </source>
</evidence>
<evidence type="ECO:0000256" key="11">
    <source>
        <dbReference type="SAM" id="MobiDB-lite"/>
    </source>
</evidence>
<evidence type="ECO:0000256" key="3">
    <source>
        <dbReference type="ARBA" id="ARBA00022723"/>
    </source>
</evidence>
<comment type="cofactor">
    <cofactor evidence="10">
        <name>Zn(2+)</name>
        <dbReference type="ChEBI" id="CHEBI:29105"/>
    </cofactor>
    <text evidence="10">Binds 1 zinc ion per subunit.</text>
</comment>
<dbReference type="PROSITE" id="PS50936">
    <property type="entry name" value="ENGC_GTPASE"/>
    <property type="match status" value="1"/>
</dbReference>
<comment type="subunit">
    <text evidence="10">Monomer. Associates with 30S ribosomal subunit, binds 16S rRNA.</text>
</comment>
<keyword evidence="6 10" id="KW-0378">Hydrolase</keyword>
<keyword evidence="4 10" id="KW-0699">rRNA-binding</keyword>
<dbReference type="GO" id="GO:0046872">
    <property type="term" value="F:metal ion binding"/>
    <property type="evidence" value="ECO:0007669"/>
    <property type="project" value="UniProtKB-KW"/>
</dbReference>
<keyword evidence="2 10" id="KW-0690">Ribosome biogenesis</keyword>
<feature type="binding site" evidence="10">
    <location>
        <position position="283"/>
    </location>
    <ligand>
        <name>Zn(2+)</name>
        <dbReference type="ChEBI" id="CHEBI:29105"/>
    </ligand>
</feature>
<keyword evidence="5 10" id="KW-0547">Nucleotide-binding</keyword>